<gene>
    <name evidence="1" type="ORF">FHP24_07495</name>
</gene>
<dbReference type="AlphaFoldDB" id="A0A5C4XRK8"/>
<dbReference type="Proteomes" id="UP000311605">
    <property type="component" value="Unassembled WGS sequence"/>
</dbReference>
<organism evidence="1 2">
    <name type="scientific">Aliirhizobium smilacinae</name>
    <dbReference type="NCBI Taxonomy" id="1395944"/>
    <lineage>
        <taxon>Bacteria</taxon>
        <taxon>Pseudomonadati</taxon>
        <taxon>Pseudomonadota</taxon>
        <taxon>Alphaproteobacteria</taxon>
        <taxon>Hyphomicrobiales</taxon>
        <taxon>Rhizobiaceae</taxon>
        <taxon>Aliirhizobium</taxon>
    </lineage>
</organism>
<comment type="caution">
    <text evidence="1">The sequence shown here is derived from an EMBL/GenBank/DDBJ whole genome shotgun (WGS) entry which is preliminary data.</text>
</comment>
<dbReference type="EMBL" id="VDMN01000001">
    <property type="protein sequence ID" value="TNM66052.1"/>
    <property type="molecule type" value="Genomic_DNA"/>
</dbReference>
<evidence type="ECO:0000313" key="2">
    <source>
        <dbReference type="Proteomes" id="UP000311605"/>
    </source>
</evidence>
<keyword evidence="2" id="KW-1185">Reference proteome</keyword>
<name>A0A5C4XRK8_9HYPH</name>
<dbReference type="OrthoDB" id="8114570at2"/>
<reference evidence="1 2" key="1">
    <citation type="submission" date="2019-06" db="EMBL/GenBank/DDBJ databases">
        <title>The draft genome of Rhizobium smilacinae PTYR-5.</title>
        <authorList>
            <person name="Liu L."/>
            <person name="Li L."/>
            <person name="Zhang X."/>
        </authorList>
    </citation>
    <scope>NUCLEOTIDE SEQUENCE [LARGE SCALE GENOMIC DNA]</scope>
    <source>
        <strain evidence="1 2">PTYR-5</strain>
    </source>
</reference>
<evidence type="ECO:0000313" key="1">
    <source>
        <dbReference type="EMBL" id="TNM66052.1"/>
    </source>
</evidence>
<proteinExistence type="predicted"/>
<accession>A0A5C4XRK8</accession>
<protein>
    <recommendedName>
        <fullName evidence="3">PilZ domain-containing protein</fullName>
    </recommendedName>
</protein>
<evidence type="ECO:0008006" key="3">
    <source>
        <dbReference type="Google" id="ProtNLM"/>
    </source>
</evidence>
<sequence length="144" mass="17159">MCKYRSIVVATAPINKNHYLNKEESFMYDREQRFKMEDTMNAGRIEYTEKAILNMAQRRCDVLQISQSGAVLGLLTQYNLPQQFYLDIPDARINKVGCLLMRINMNNTIDVRFLRLLTDKELNRIFVFSTHPRHRDHKMDIRTW</sequence>